<feature type="domain" description="Bacterial EndoU nuclease" evidence="1">
    <location>
        <begin position="39"/>
        <end position="161"/>
    </location>
</feature>
<evidence type="ECO:0000259" key="1">
    <source>
        <dbReference type="Pfam" id="PF14436"/>
    </source>
</evidence>
<dbReference type="InterPro" id="IPR029501">
    <property type="entry name" value="EndoU_bac"/>
</dbReference>
<organism evidence="2 3">
    <name type="scientific">Actinoplanes teichomyceticus</name>
    <dbReference type="NCBI Taxonomy" id="1867"/>
    <lineage>
        <taxon>Bacteria</taxon>
        <taxon>Bacillati</taxon>
        <taxon>Actinomycetota</taxon>
        <taxon>Actinomycetes</taxon>
        <taxon>Micromonosporales</taxon>
        <taxon>Micromonosporaceae</taxon>
        <taxon>Actinoplanes</taxon>
    </lineage>
</organism>
<evidence type="ECO:0000313" key="2">
    <source>
        <dbReference type="EMBL" id="TWG24488.1"/>
    </source>
</evidence>
<dbReference type="AlphaFoldDB" id="A0A561WKU6"/>
<dbReference type="EMBL" id="VIWY01000002">
    <property type="protein sequence ID" value="TWG24488.1"/>
    <property type="molecule type" value="Genomic_DNA"/>
</dbReference>
<dbReference type="Proteomes" id="UP000320239">
    <property type="component" value="Unassembled WGS sequence"/>
</dbReference>
<dbReference type="OrthoDB" id="9809490at2"/>
<dbReference type="Pfam" id="PF14436">
    <property type="entry name" value="EndoU_bacteria"/>
    <property type="match status" value="1"/>
</dbReference>
<proteinExistence type="predicted"/>
<comment type="caution">
    <text evidence="2">The sequence shown here is derived from an EMBL/GenBank/DDBJ whole genome shotgun (WGS) entry which is preliminary data.</text>
</comment>
<name>A0A561WKU6_ACTTI</name>
<reference evidence="2 3" key="1">
    <citation type="submission" date="2019-06" db="EMBL/GenBank/DDBJ databases">
        <title>Sequencing the genomes of 1000 actinobacteria strains.</title>
        <authorList>
            <person name="Klenk H.-P."/>
        </authorList>
    </citation>
    <scope>NUCLEOTIDE SEQUENCE [LARGE SCALE GENOMIC DNA]</scope>
    <source>
        <strain evidence="2 3">DSM 43866</strain>
    </source>
</reference>
<sequence length="168" mass="19317">MSTRSRGARRYIRQALEYLRDAKRKEARGARGTRMPAERLRHTLMGERDGRASGFHHRPNGVDPAGAKLIRVTKRDERTGVYEGQVAIANRRNGEWHLKQKSTFFPDDWTPEQVDNAVDRAFREGAVKDPRTGRWQSTFRGIVLEGFYDPDTDTLRHGYPVLGPRRTA</sequence>
<evidence type="ECO:0000313" key="3">
    <source>
        <dbReference type="Proteomes" id="UP000320239"/>
    </source>
</evidence>
<gene>
    <name evidence="2" type="ORF">FHX34_1021044</name>
</gene>
<keyword evidence="3" id="KW-1185">Reference proteome</keyword>
<protein>
    <submittedName>
        <fullName evidence="2">EndoU nuclease-like protein</fullName>
    </submittedName>
</protein>
<accession>A0A561WKU6</accession>
<dbReference type="GO" id="GO:0004519">
    <property type="term" value="F:endonuclease activity"/>
    <property type="evidence" value="ECO:0007669"/>
    <property type="project" value="InterPro"/>
</dbReference>